<dbReference type="RefSeq" id="WP_120583172.1">
    <property type="nucleotide sequence ID" value="NZ_RAWI01000028.1"/>
</dbReference>
<name>A0ABX9QQK3_9BACT</name>
<evidence type="ECO:0000313" key="2">
    <source>
        <dbReference type="EMBL" id="RKI14514.1"/>
    </source>
</evidence>
<comment type="caution">
    <text evidence="2">The sequence shown here is derived from an EMBL/GenBank/DDBJ whole genome shotgun (WGS) entry which is preliminary data.</text>
</comment>
<keyword evidence="1" id="KW-0732">Signal</keyword>
<proteinExistence type="predicted"/>
<evidence type="ECO:0000313" key="3">
    <source>
        <dbReference type="Proteomes" id="UP000278907"/>
    </source>
</evidence>
<sequence>MLTNFIKALSLSAMVAVPLAACGGMEEQQPELQDETAIGQREDAFSGNWNYSWGDTQTSSVDIGTSVNRTCFLSGIGGHMRPVGAFLYSGGTYPAMAGVRKNASGNYELFVQPAAGKHLIAFARCVNTSANRLEVDWSTGQQASSGDKVIGPANGTRQCFLQQVKNLAVDIKDSSGDITGYGWAFDDQANPDEARVFNDGSYWKLVAKPGTHSYPVNYHVTAVCLDATQDLGNWNWMAGNPGTAQINLTNTAGATCGVTGVRGSFQATLGDWADAVSISTTGSQFHLDLANGKRGWAGCMQ</sequence>
<feature type="chain" id="PRO_5047310561" description="Lipoprotein" evidence="1">
    <location>
        <begin position="21"/>
        <end position="301"/>
    </location>
</feature>
<organism evidence="2 3">
    <name type="scientific">Corallococcus praedator</name>
    <dbReference type="NCBI Taxonomy" id="2316724"/>
    <lineage>
        <taxon>Bacteria</taxon>
        <taxon>Pseudomonadati</taxon>
        <taxon>Myxococcota</taxon>
        <taxon>Myxococcia</taxon>
        <taxon>Myxococcales</taxon>
        <taxon>Cystobacterineae</taxon>
        <taxon>Myxococcaceae</taxon>
        <taxon>Corallococcus</taxon>
    </lineage>
</organism>
<reference evidence="2 3" key="1">
    <citation type="submission" date="2018-09" db="EMBL/GenBank/DDBJ databases">
        <authorList>
            <person name="Livingstone P.G."/>
            <person name="Whitworth D.E."/>
        </authorList>
    </citation>
    <scope>NUCLEOTIDE SEQUENCE [LARGE SCALE GENOMIC DNA]</scope>
    <source>
        <strain evidence="2 3">CA031B</strain>
    </source>
</reference>
<dbReference type="Proteomes" id="UP000278907">
    <property type="component" value="Unassembled WGS sequence"/>
</dbReference>
<gene>
    <name evidence="2" type="ORF">D7Y13_05880</name>
</gene>
<evidence type="ECO:0000256" key="1">
    <source>
        <dbReference type="SAM" id="SignalP"/>
    </source>
</evidence>
<protein>
    <recommendedName>
        <fullName evidence="4">Lipoprotein</fullName>
    </recommendedName>
</protein>
<keyword evidence="3" id="KW-1185">Reference proteome</keyword>
<evidence type="ECO:0008006" key="4">
    <source>
        <dbReference type="Google" id="ProtNLM"/>
    </source>
</evidence>
<accession>A0ABX9QQK3</accession>
<dbReference type="EMBL" id="RAWI01000028">
    <property type="protein sequence ID" value="RKI14514.1"/>
    <property type="molecule type" value="Genomic_DNA"/>
</dbReference>
<feature type="signal peptide" evidence="1">
    <location>
        <begin position="1"/>
        <end position="20"/>
    </location>
</feature>